<organism evidence="1 2">
    <name type="scientific">Thelephora ganbajun</name>
    <name type="common">Ganba fungus</name>
    <dbReference type="NCBI Taxonomy" id="370292"/>
    <lineage>
        <taxon>Eukaryota</taxon>
        <taxon>Fungi</taxon>
        <taxon>Dikarya</taxon>
        <taxon>Basidiomycota</taxon>
        <taxon>Agaricomycotina</taxon>
        <taxon>Agaricomycetes</taxon>
        <taxon>Thelephorales</taxon>
        <taxon>Thelephoraceae</taxon>
        <taxon>Thelephora</taxon>
    </lineage>
</organism>
<name>A0ACB6ZL71_THEGA</name>
<comment type="caution">
    <text evidence="1">The sequence shown here is derived from an EMBL/GenBank/DDBJ whole genome shotgun (WGS) entry which is preliminary data.</text>
</comment>
<gene>
    <name evidence="1" type="ORF">BDM02DRAFT_3127947</name>
</gene>
<reference evidence="1" key="1">
    <citation type="submission" date="2019-10" db="EMBL/GenBank/DDBJ databases">
        <authorList>
            <consortium name="DOE Joint Genome Institute"/>
            <person name="Kuo A."/>
            <person name="Miyauchi S."/>
            <person name="Kiss E."/>
            <person name="Drula E."/>
            <person name="Kohler A."/>
            <person name="Sanchez-Garcia M."/>
            <person name="Andreopoulos B."/>
            <person name="Barry K.W."/>
            <person name="Bonito G."/>
            <person name="Buee M."/>
            <person name="Carver A."/>
            <person name="Chen C."/>
            <person name="Cichocki N."/>
            <person name="Clum A."/>
            <person name="Culley D."/>
            <person name="Crous P.W."/>
            <person name="Fauchery L."/>
            <person name="Girlanda M."/>
            <person name="Hayes R."/>
            <person name="Keri Z."/>
            <person name="Labutti K."/>
            <person name="Lipzen A."/>
            <person name="Lombard V."/>
            <person name="Magnuson J."/>
            <person name="Maillard F."/>
            <person name="Morin E."/>
            <person name="Murat C."/>
            <person name="Nolan M."/>
            <person name="Ohm R."/>
            <person name="Pangilinan J."/>
            <person name="Pereira M."/>
            <person name="Perotto S."/>
            <person name="Peter M."/>
            <person name="Riley R."/>
            <person name="Sitrit Y."/>
            <person name="Stielow B."/>
            <person name="Szollosi G."/>
            <person name="Zifcakova L."/>
            <person name="Stursova M."/>
            <person name="Spatafora J.W."/>
            <person name="Tedersoo L."/>
            <person name="Vaario L.-M."/>
            <person name="Yamada A."/>
            <person name="Yan M."/>
            <person name="Wang P."/>
            <person name="Xu J."/>
            <person name="Bruns T."/>
            <person name="Baldrian P."/>
            <person name="Vilgalys R."/>
            <person name="Henrissat B."/>
            <person name="Grigoriev I.V."/>
            <person name="Hibbett D."/>
            <person name="Nagy L.G."/>
            <person name="Martin F.M."/>
        </authorList>
    </citation>
    <scope>NUCLEOTIDE SEQUENCE</scope>
    <source>
        <strain evidence="1">P2</strain>
    </source>
</reference>
<evidence type="ECO:0000313" key="1">
    <source>
        <dbReference type="EMBL" id="KAF9650063.1"/>
    </source>
</evidence>
<dbReference type="Proteomes" id="UP000886501">
    <property type="component" value="Unassembled WGS sequence"/>
</dbReference>
<keyword evidence="2" id="KW-1185">Reference proteome</keyword>
<reference evidence="1" key="2">
    <citation type="journal article" date="2020" name="Nat. Commun.">
        <title>Large-scale genome sequencing of mycorrhizal fungi provides insights into the early evolution of symbiotic traits.</title>
        <authorList>
            <person name="Miyauchi S."/>
            <person name="Kiss E."/>
            <person name="Kuo A."/>
            <person name="Drula E."/>
            <person name="Kohler A."/>
            <person name="Sanchez-Garcia M."/>
            <person name="Morin E."/>
            <person name="Andreopoulos B."/>
            <person name="Barry K.W."/>
            <person name="Bonito G."/>
            <person name="Buee M."/>
            <person name="Carver A."/>
            <person name="Chen C."/>
            <person name="Cichocki N."/>
            <person name="Clum A."/>
            <person name="Culley D."/>
            <person name="Crous P.W."/>
            <person name="Fauchery L."/>
            <person name="Girlanda M."/>
            <person name="Hayes R.D."/>
            <person name="Keri Z."/>
            <person name="LaButti K."/>
            <person name="Lipzen A."/>
            <person name="Lombard V."/>
            <person name="Magnuson J."/>
            <person name="Maillard F."/>
            <person name="Murat C."/>
            <person name="Nolan M."/>
            <person name="Ohm R.A."/>
            <person name="Pangilinan J."/>
            <person name="Pereira M.F."/>
            <person name="Perotto S."/>
            <person name="Peter M."/>
            <person name="Pfister S."/>
            <person name="Riley R."/>
            <person name="Sitrit Y."/>
            <person name="Stielow J.B."/>
            <person name="Szollosi G."/>
            <person name="Zifcakova L."/>
            <person name="Stursova M."/>
            <person name="Spatafora J.W."/>
            <person name="Tedersoo L."/>
            <person name="Vaario L.M."/>
            <person name="Yamada A."/>
            <person name="Yan M."/>
            <person name="Wang P."/>
            <person name="Xu J."/>
            <person name="Bruns T."/>
            <person name="Baldrian P."/>
            <person name="Vilgalys R."/>
            <person name="Dunand C."/>
            <person name="Henrissat B."/>
            <person name="Grigoriev I.V."/>
            <person name="Hibbett D."/>
            <person name="Nagy L.G."/>
            <person name="Martin F.M."/>
        </authorList>
    </citation>
    <scope>NUCLEOTIDE SEQUENCE</scope>
    <source>
        <strain evidence="1">P2</strain>
    </source>
</reference>
<sequence>MSQHDSSISSTTPAMPVVSDLFASYSDAHGFWINECSVPTAKNEEEATFHPLPSSLRVDITRELRSAQYSRNKAKDGAKFAQAQKSKRQGRPRRGHLTRRSKGAKRSGKRQPITLDLATDSETDYEQERSGSVFPKHREAVLTPVRTSEDRPISTSISPESQPPTEKTPKGYTPPDAYTTATLPESTLDIPAPDIAREFRSYERHRHQTKKNARFTQSRQKKGTRVELVRSRGSKSVKTKNLQSLVALTIIEGETTSEDEIQTPIEVSLSLVLPDDESPDFRAPPAIDLETLITTAKVKYTKEPGFEYVKSVRPVVALDDDYDAPGDDDNEPWEHIWNYDLAN</sequence>
<accession>A0ACB6ZL71</accession>
<proteinExistence type="predicted"/>
<dbReference type="EMBL" id="MU117989">
    <property type="protein sequence ID" value="KAF9650063.1"/>
    <property type="molecule type" value="Genomic_DNA"/>
</dbReference>
<evidence type="ECO:0000313" key="2">
    <source>
        <dbReference type="Proteomes" id="UP000886501"/>
    </source>
</evidence>
<protein>
    <submittedName>
        <fullName evidence="1">Uncharacterized protein</fullName>
    </submittedName>
</protein>